<name>A0A5B7CTF0_PORTR</name>
<gene>
    <name evidence="1" type="ORF">E2C01_004213</name>
</gene>
<organism evidence="1 2">
    <name type="scientific">Portunus trituberculatus</name>
    <name type="common">Swimming crab</name>
    <name type="synonym">Neptunus trituberculatus</name>
    <dbReference type="NCBI Taxonomy" id="210409"/>
    <lineage>
        <taxon>Eukaryota</taxon>
        <taxon>Metazoa</taxon>
        <taxon>Ecdysozoa</taxon>
        <taxon>Arthropoda</taxon>
        <taxon>Crustacea</taxon>
        <taxon>Multicrustacea</taxon>
        <taxon>Malacostraca</taxon>
        <taxon>Eumalacostraca</taxon>
        <taxon>Eucarida</taxon>
        <taxon>Decapoda</taxon>
        <taxon>Pleocyemata</taxon>
        <taxon>Brachyura</taxon>
        <taxon>Eubrachyura</taxon>
        <taxon>Portunoidea</taxon>
        <taxon>Portunidae</taxon>
        <taxon>Portuninae</taxon>
        <taxon>Portunus</taxon>
    </lineage>
</organism>
<dbReference type="EMBL" id="VSRR010000168">
    <property type="protein sequence ID" value="MPC11546.1"/>
    <property type="molecule type" value="Genomic_DNA"/>
</dbReference>
<reference evidence="1 2" key="1">
    <citation type="submission" date="2019-05" db="EMBL/GenBank/DDBJ databases">
        <title>Another draft genome of Portunus trituberculatus and its Hox gene families provides insights of decapod evolution.</title>
        <authorList>
            <person name="Jeong J.-H."/>
            <person name="Song I."/>
            <person name="Kim S."/>
            <person name="Choi T."/>
            <person name="Kim D."/>
            <person name="Ryu S."/>
            <person name="Kim W."/>
        </authorList>
    </citation>
    <scope>NUCLEOTIDE SEQUENCE [LARGE SCALE GENOMIC DNA]</scope>
    <source>
        <tissue evidence="1">Muscle</tissue>
    </source>
</reference>
<dbReference type="Proteomes" id="UP000324222">
    <property type="component" value="Unassembled WGS sequence"/>
</dbReference>
<sequence length="94" mass="10506">MARTVRVSSRDLKIRGADGRGFPILPPPLGTPFLLFLRFLFLSHSEISLRLVGKLFSSSFHPFTYIYDLLSSSPSPSAMHLPYFSFPEAQLSSS</sequence>
<keyword evidence="2" id="KW-1185">Reference proteome</keyword>
<accession>A0A5B7CTF0</accession>
<proteinExistence type="predicted"/>
<dbReference type="AlphaFoldDB" id="A0A5B7CTF0"/>
<protein>
    <submittedName>
        <fullName evidence="1">Uncharacterized protein</fullName>
    </submittedName>
</protein>
<evidence type="ECO:0000313" key="1">
    <source>
        <dbReference type="EMBL" id="MPC11546.1"/>
    </source>
</evidence>
<evidence type="ECO:0000313" key="2">
    <source>
        <dbReference type="Proteomes" id="UP000324222"/>
    </source>
</evidence>
<comment type="caution">
    <text evidence="1">The sequence shown here is derived from an EMBL/GenBank/DDBJ whole genome shotgun (WGS) entry which is preliminary data.</text>
</comment>